<feature type="region of interest" description="Disordered" evidence="1">
    <location>
        <begin position="1"/>
        <end position="29"/>
    </location>
</feature>
<accession>J3M6K2</accession>
<dbReference type="AlphaFoldDB" id="J3M6K2"/>
<evidence type="ECO:0000313" key="2">
    <source>
        <dbReference type="EnsemblPlants" id="OB05G22260.1"/>
    </source>
</evidence>
<dbReference type="HOGENOM" id="CLU_2708768_0_0_1"/>
<protein>
    <submittedName>
        <fullName evidence="2">Uncharacterized protein</fullName>
    </submittedName>
</protein>
<keyword evidence="3" id="KW-1185">Reference proteome</keyword>
<dbReference type="EnsemblPlants" id="OB05G22260.1">
    <property type="protein sequence ID" value="OB05G22260.1"/>
    <property type="gene ID" value="OB05G22260"/>
</dbReference>
<evidence type="ECO:0000313" key="3">
    <source>
        <dbReference type="Proteomes" id="UP000006038"/>
    </source>
</evidence>
<dbReference type="Gramene" id="OB05G22260.1">
    <property type="protein sequence ID" value="OB05G22260.1"/>
    <property type="gene ID" value="OB05G22260"/>
</dbReference>
<feature type="compositionally biased region" description="Gly residues" evidence="1">
    <location>
        <begin position="15"/>
        <end position="26"/>
    </location>
</feature>
<reference evidence="2" key="2">
    <citation type="submission" date="2013-04" db="UniProtKB">
        <authorList>
            <consortium name="EnsemblPlants"/>
        </authorList>
    </citation>
    <scope>IDENTIFICATION</scope>
</reference>
<name>J3M6K2_ORYBR</name>
<proteinExistence type="predicted"/>
<evidence type="ECO:0000256" key="1">
    <source>
        <dbReference type="SAM" id="MobiDB-lite"/>
    </source>
</evidence>
<sequence length="73" mass="7903">MGRRKGNAAAPEDAGAGGKAQGGGAGSKLWNPDLRWYTRYRIIASVVHTTVSHMAYYNQALGQIKSLKLKDKN</sequence>
<organism evidence="2">
    <name type="scientific">Oryza brachyantha</name>
    <name type="common">malo sina</name>
    <dbReference type="NCBI Taxonomy" id="4533"/>
    <lineage>
        <taxon>Eukaryota</taxon>
        <taxon>Viridiplantae</taxon>
        <taxon>Streptophyta</taxon>
        <taxon>Embryophyta</taxon>
        <taxon>Tracheophyta</taxon>
        <taxon>Spermatophyta</taxon>
        <taxon>Magnoliopsida</taxon>
        <taxon>Liliopsida</taxon>
        <taxon>Poales</taxon>
        <taxon>Poaceae</taxon>
        <taxon>BOP clade</taxon>
        <taxon>Oryzoideae</taxon>
        <taxon>Oryzeae</taxon>
        <taxon>Oryzinae</taxon>
        <taxon>Oryza</taxon>
    </lineage>
</organism>
<reference evidence="2" key="1">
    <citation type="journal article" date="2013" name="Nat. Commun.">
        <title>Whole-genome sequencing of Oryza brachyantha reveals mechanisms underlying Oryza genome evolution.</title>
        <authorList>
            <person name="Chen J."/>
            <person name="Huang Q."/>
            <person name="Gao D."/>
            <person name="Wang J."/>
            <person name="Lang Y."/>
            <person name="Liu T."/>
            <person name="Li B."/>
            <person name="Bai Z."/>
            <person name="Luis Goicoechea J."/>
            <person name="Liang C."/>
            <person name="Chen C."/>
            <person name="Zhang W."/>
            <person name="Sun S."/>
            <person name="Liao Y."/>
            <person name="Zhang X."/>
            <person name="Yang L."/>
            <person name="Song C."/>
            <person name="Wang M."/>
            <person name="Shi J."/>
            <person name="Liu G."/>
            <person name="Liu J."/>
            <person name="Zhou H."/>
            <person name="Zhou W."/>
            <person name="Yu Q."/>
            <person name="An N."/>
            <person name="Chen Y."/>
            <person name="Cai Q."/>
            <person name="Wang B."/>
            <person name="Liu B."/>
            <person name="Min J."/>
            <person name="Huang Y."/>
            <person name="Wu H."/>
            <person name="Li Z."/>
            <person name="Zhang Y."/>
            <person name="Yin Y."/>
            <person name="Song W."/>
            <person name="Jiang J."/>
            <person name="Jackson S.A."/>
            <person name="Wing R.A."/>
            <person name="Wang J."/>
            <person name="Chen M."/>
        </authorList>
    </citation>
    <scope>NUCLEOTIDE SEQUENCE [LARGE SCALE GENOMIC DNA]</scope>
    <source>
        <strain evidence="2">cv. IRGC 101232</strain>
    </source>
</reference>
<dbReference type="Proteomes" id="UP000006038">
    <property type="component" value="Chromosome 5"/>
</dbReference>